<dbReference type="GeneID" id="25288549"/>
<dbReference type="HOGENOM" id="CLU_102245_0_0_1"/>
<evidence type="ECO:0000313" key="1">
    <source>
        <dbReference type="EMBL" id="KIX09399.1"/>
    </source>
</evidence>
<reference evidence="1 2" key="1">
    <citation type="submission" date="2015-01" db="EMBL/GenBank/DDBJ databases">
        <title>The Genome Sequence of Rhinocladiella mackenzie CBS 650.93.</title>
        <authorList>
            <consortium name="The Broad Institute Genomics Platform"/>
            <person name="Cuomo C."/>
            <person name="de Hoog S."/>
            <person name="Gorbushina A."/>
            <person name="Stielow B."/>
            <person name="Teixiera M."/>
            <person name="Abouelleil A."/>
            <person name="Chapman S.B."/>
            <person name="Priest M."/>
            <person name="Young S.K."/>
            <person name="Wortman J."/>
            <person name="Nusbaum C."/>
            <person name="Birren B."/>
        </authorList>
    </citation>
    <scope>NUCLEOTIDE SEQUENCE [LARGE SCALE GENOMIC DNA]</scope>
    <source>
        <strain evidence="1 2">CBS 650.93</strain>
    </source>
</reference>
<proteinExistence type="predicted"/>
<name>A0A0D2ITI9_9EURO</name>
<dbReference type="AlphaFoldDB" id="A0A0D2ITI9"/>
<dbReference type="VEuPathDB" id="FungiDB:Z518_00478"/>
<evidence type="ECO:0000313" key="2">
    <source>
        <dbReference type="Proteomes" id="UP000053617"/>
    </source>
</evidence>
<protein>
    <submittedName>
        <fullName evidence="1">Uncharacterized protein</fullName>
    </submittedName>
</protein>
<organism evidence="1 2">
    <name type="scientific">Rhinocladiella mackenziei CBS 650.93</name>
    <dbReference type="NCBI Taxonomy" id="1442369"/>
    <lineage>
        <taxon>Eukaryota</taxon>
        <taxon>Fungi</taxon>
        <taxon>Dikarya</taxon>
        <taxon>Ascomycota</taxon>
        <taxon>Pezizomycotina</taxon>
        <taxon>Eurotiomycetes</taxon>
        <taxon>Chaetothyriomycetidae</taxon>
        <taxon>Chaetothyriales</taxon>
        <taxon>Herpotrichiellaceae</taxon>
        <taxon>Rhinocladiella</taxon>
    </lineage>
</organism>
<dbReference type="EMBL" id="KN847475">
    <property type="protein sequence ID" value="KIX09399.1"/>
    <property type="molecule type" value="Genomic_DNA"/>
</dbReference>
<dbReference type="OrthoDB" id="2943660at2759"/>
<gene>
    <name evidence="1" type="ORF">Z518_00478</name>
</gene>
<accession>A0A0D2ITI9</accession>
<sequence length="164" mass="17800">MTVAATPTGEKRSGRGCGEVDIIFTGLPPYHPLVIEQGFDPAVVDAALRGDAANILNAGYNLRVVLMGPEQPVSVLASQVQGIHWDGTGVGYGVRGSRLENLTVRLEDIIQLYREKVPRAPTMFDHSPDSALWAIERRFPLSEDCTDAPGTDLGFEIFCDICTE</sequence>
<keyword evidence="2" id="KW-1185">Reference proteome</keyword>
<dbReference type="RefSeq" id="XP_013276535.1">
    <property type="nucleotide sequence ID" value="XM_013421081.1"/>
</dbReference>
<dbReference type="Proteomes" id="UP000053617">
    <property type="component" value="Unassembled WGS sequence"/>
</dbReference>